<organism evidence="2 3">
    <name type="scientific">Aeromonas diversa CDC 2478-85</name>
    <dbReference type="NCBI Taxonomy" id="1268237"/>
    <lineage>
        <taxon>Bacteria</taxon>
        <taxon>Pseudomonadati</taxon>
        <taxon>Pseudomonadota</taxon>
        <taxon>Gammaproteobacteria</taxon>
        <taxon>Aeromonadales</taxon>
        <taxon>Aeromonadaceae</taxon>
        <taxon>Aeromonas</taxon>
    </lineage>
</organism>
<accession>N9V737</accession>
<dbReference type="Proteomes" id="UP000023775">
    <property type="component" value="Unassembled WGS sequence"/>
</dbReference>
<feature type="region of interest" description="Disordered" evidence="1">
    <location>
        <begin position="116"/>
        <end position="150"/>
    </location>
</feature>
<dbReference type="EMBL" id="APVG01000044">
    <property type="protein sequence ID" value="ENY71092.1"/>
    <property type="molecule type" value="Genomic_DNA"/>
</dbReference>
<protein>
    <submittedName>
        <fullName evidence="2">Uncharacterized protein</fullName>
    </submittedName>
</protein>
<gene>
    <name evidence="2" type="ORF">G114_14896</name>
</gene>
<evidence type="ECO:0000313" key="3">
    <source>
        <dbReference type="Proteomes" id="UP000023775"/>
    </source>
</evidence>
<comment type="caution">
    <text evidence="2">The sequence shown here is derived from an EMBL/GenBank/DDBJ whole genome shotgun (WGS) entry which is preliminary data.</text>
</comment>
<evidence type="ECO:0000256" key="1">
    <source>
        <dbReference type="SAM" id="MobiDB-lite"/>
    </source>
</evidence>
<dbReference type="PATRIC" id="fig|1268237.3.peg.2932"/>
<reference evidence="2 3" key="1">
    <citation type="journal article" date="2013" name="Genome Announc.">
        <title>Draft Genome Sequence of the Aeromonas diversa Type Strain.</title>
        <authorList>
            <person name="Farfan M."/>
            <person name="Spataro N."/>
            <person name="Sanglas A."/>
            <person name="Albarral V."/>
            <person name="Loren J.G."/>
            <person name="Bosch E."/>
            <person name="Fuste M.C."/>
        </authorList>
    </citation>
    <scope>NUCLEOTIDE SEQUENCE [LARGE SCALE GENOMIC DNA]</scope>
    <source>
        <strain evidence="2 3">2478-85</strain>
    </source>
</reference>
<dbReference type="AlphaFoldDB" id="N9V737"/>
<proteinExistence type="predicted"/>
<keyword evidence="3" id="KW-1185">Reference proteome</keyword>
<sequence>MFIKHTTHAPPDWLRTLSTRLFGWPRRHSYRLQIRCQDRADMERVMAEVEALLLPAGLNPSQAMLGLGRAGTSRELVLSLACTPAERRHLVRFVNRVGLDHGIRWILHPTAQESRAAKAARGRQTCQPLPARPARKEQVGHGAARSSAEG</sequence>
<evidence type="ECO:0000313" key="2">
    <source>
        <dbReference type="EMBL" id="ENY71092.1"/>
    </source>
</evidence>
<name>N9V737_9GAMM</name>
<dbReference type="RefSeq" id="WP_005357191.1">
    <property type="nucleotide sequence ID" value="NZ_APVG01000044.1"/>
</dbReference>